<proteinExistence type="inferred from homology"/>
<dbReference type="InterPro" id="IPR032705">
    <property type="entry name" value="ORC4_C"/>
</dbReference>
<feature type="region of interest" description="Disordered" evidence="7">
    <location>
        <begin position="1"/>
        <end position="53"/>
    </location>
</feature>
<evidence type="ECO:0000256" key="4">
    <source>
        <dbReference type="ARBA" id="ARBA00022705"/>
    </source>
</evidence>
<dbReference type="InterPro" id="IPR027417">
    <property type="entry name" value="P-loop_NTPase"/>
</dbReference>
<evidence type="ECO:0000256" key="6">
    <source>
        <dbReference type="ARBA" id="ARBA00023242"/>
    </source>
</evidence>
<dbReference type="PANTHER" id="PTHR12087">
    <property type="entry name" value="ORIGIN RECOGNITION COMPLEX SUBUNIT 4"/>
    <property type="match status" value="1"/>
</dbReference>
<dbReference type="OrthoDB" id="343623at2759"/>
<dbReference type="InterPro" id="IPR003593">
    <property type="entry name" value="AAA+_ATPase"/>
</dbReference>
<evidence type="ECO:0000256" key="7">
    <source>
        <dbReference type="SAM" id="MobiDB-lite"/>
    </source>
</evidence>
<dbReference type="GO" id="GO:0006270">
    <property type="term" value="P:DNA replication initiation"/>
    <property type="evidence" value="ECO:0007669"/>
    <property type="project" value="TreeGrafter"/>
</dbReference>
<evidence type="ECO:0000256" key="5">
    <source>
        <dbReference type="ARBA" id="ARBA00023125"/>
    </source>
</evidence>
<dbReference type="Gene3D" id="3.40.50.300">
    <property type="entry name" value="P-loop containing nucleotide triphosphate hydrolases"/>
    <property type="match status" value="1"/>
</dbReference>
<dbReference type="SMART" id="SM00382">
    <property type="entry name" value="AAA"/>
    <property type="match status" value="1"/>
</dbReference>
<evidence type="ECO:0000259" key="8">
    <source>
        <dbReference type="SMART" id="SM00382"/>
    </source>
</evidence>
<dbReference type="Proteomes" id="UP000683000">
    <property type="component" value="Unassembled WGS sequence"/>
</dbReference>
<evidence type="ECO:0000313" key="9">
    <source>
        <dbReference type="EMBL" id="KAG6378951.1"/>
    </source>
</evidence>
<keyword evidence="6" id="KW-0539">Nucleus</keyword>
<protein>
    <recommendedName>
        <fullName evidence="3">Origin recognition complex subunit 4</fullName>
    </recommendedName>
</protein>
<keyword evidence="5" id="KW-0238">DNA-binding</keyword>
<dbReference type="InterPro" id="IPR041664">
    <property type="entry name" value="AAA_16"/>
</dbReference>
<feature type="domain" description="AAA+ ATPase" evidence="8">
    <location>
        <begin position="230"/>
        <end position="409"/>
    </location>
</feature>
<evidence type="ECO:0000256" key="2">
    <source>
        <dbReference type="ARBA" id="ARBA00005334"/>
    </source>
</evidence>
<dbReference type="PANTHER" id="PTHR12087:SF0">
    <property type="entry name" value="ORIGIN RECOGNITION COMPLEX SUBUNIT 4"/>
    <property type="match status" value="1"/>
</dbReference>
<dbReference type="Pfam" id="PF13191">
    <property type="entry name" value="AAA_16"/>
    <property type="match status" value="1"/>
</dbReference>
<keyword evidence="4" id="KW-0235">DNA replication</keyword>
<gene>
    <name evidence="9" type="ORF">JVT61DRAFT_13237</name>
</gene>
<dbReference type="EMBL" id="JAGFBS010000006">
    <property type="protein sequence ID" value="KAG6378951.1"/>
    <property type="molecule type" value="Genomic_DNA"/>
</dbReference>
<evidence type="ECO:0000256" key="3">
    <source>
        <dbReference type="ARBA" id="ARBA00019083"/>
    </source>
</evidence>
<comment type="subcellular location">
    <subcellularLocation>
        <location evidence="1">Nucleus</location>
    </subcellularLocation>
</comment>
<comment type="similarity">
    <text evidence="2">Belongs to the ORC4 family.</text>
</comment>
<dbReference type="GO" id="GO:0003688">
    <property type="term" value="F:DNA replication origin binding"/>
    <property type="evidence" value="ECO:0007669"/>
    <property type="project" value="TreeGrafter"/>
</dbReference>
<evidence type="ECO:0000256" key="1">
    <source>
        <dbReference type="ARBA" id="ARBA00004123"/>
    </source>
</evidence>
<dbReference type="InterPro" id="IPR016527">
    <property type="entry name" value="ORC4"/>
</dbReference>
<feature type="region of interest" description="Disordered" evidence="7">
    <location>
        <begin position="82"/>
        <end position="158"/>
    </location>
</feature>
<reference evidence="9" key="1">
    <citation type="submission" date="2021-03" db="EMBL/GenBank/DDBJ databases">
        <title>Evolutionary innovations through gain and loss of genes in the ectomycorrhizal Boletales.</title>
        <authorList>
            <person name="Wu G."/>
            <person name="Miyauchi S."/>
            <person name="Morin E."/>
            <person name="Yang Z.-L."/>
            <person name="Xu J."/>
            <person name="Martin F.M."/>
        </authorList>
    </citation>
    <scope>NUCLEOTIDE SEQUENCE</scope>
    <source>
        <strain evidence="9">BR01</strain>
    </source>
</reference>
<organism evidence="9 10">
    <name type="scientific">Boletus reticuloceps</name>
    <dbReference type="NCBI Taxonomy" id="495285"/>
    <lineage>
        <taxon>Eukaryota</taxon>
        <taxon>Fungi</taxon>
        <taxon>Dikarya</taxon>
        <taxon>Basidiomycota</taxon>
        <taxon>Agaricomycotina</taxon>
        <taxon>Agaricomycetes</taxon>
        <taxon>Agaricomycetidae</taxon>
        <taxon>Boletales</taxon>
        <taxon>Boletineae</taxon>
        <taxon>Boletaceae</taxon>
        <taxon>Boletoideae</taxon>
        <taxon>Boletus</taxon>
    </lineage>
</organism>
<dbReference type="AlphaFoldDB" id="A0A8I3AE21"/>
<dbReference type="GO" id="GO:0005664">
    <property type="term" value="C:nuclear origin of replication recognition complex"/>
    <property type="evidence" value="ECO:0007669"/>
    <property type="project" value="TreeGrafter"/>
</dbReference>
<keyword evidence="10" id="KW-1185">Reference proteome</keyword>
<dbReference type="SUPFAM" id="SSF52540">
    <property type="entry name" value="P-loop containing nucleoside triphosphate hydrolases"/>
    <property type="match status" value="1"/>
</dbReference>
<accession>A0A8I3AE21</accession>
<dbReference type="Pfam" id="PF14629">
    <property type="entry name" value="ORC4_C"/>
    <property type="match status" value="1"/>
</dbReference>
<comment type="caution">
    <text evidence="9">The sequence shown here is derived from an EMBL/GenBank/DDBJ whole genome shotgun (WGS) entry which is preliminary data.</text>
</comment>
<evidence type="ECO:0000313" key="10">
    <source>
        <dbReference type="Proteomes" id="UP000683000"/>
    </source>
</evidence>
<name>A0A8I3AE21_9AGAM</name>
<sequence length="628" mass="68768">MPPKRKATDDSATPSRVTRTRQHDDDDDDDELNLRLSPTKLPSTPGPRHGPSRVVMDYIEITTPKTLAHTLRSNTACASPTINGLKLRLPKEPSTPSRQLRLGPASPGKAVQSPSTPSRVRPPLTPRASPSKLQFHPNDVPVTPSKRATRPLSPRKGGGDIIALPTAIKLPGVLPAHLVPCLRLQKRAILGALQSSQSSEVIDDEDHLSTNSTAYTQLHNLLHGTTTRGEGNSCLLLGPRGSGKTSLIEQTIKDLPGEPIVLRLSGHTQHNDRLALREVARQLSQQTGKSFLRDMEEDVNNTEEDPNPFIDPGPTISIPPPSHLPALISVLPTLSRPTVVILDAFDLFAHHARQSLLYCLLDTVQSCKVGQGNNGLAVVGITTRIDTINLLEKRVKSRFSGRMIRTAPPSDLLSWINISRRLLNTPVDGSSEWGTLWTFAVYTFLEDRKVVDTIRDTFALTRDIRMLKQLLTAIVTNLRTTSPFPTASHISAAVSTQRLRQKFSNLQALSYPSICLLVAAMHAHSAGHDVITFEMLYDAFREEFRASSAAPIQIEGGSIGMARCSREVLMRSFEELVGAHMLTSVVAPSPNVAPEFVRYRCLVERGAVKQAVTAMGQTNVKKWLNKAS</sequence>